<reference evidence="7" key="1">
    <citation type="submission" date="2015-08" db="EMBL/GenBank/DDBJ databases">
        <title>Candidatus Bacteriodes Periocalifornicus.</title>
        <authorList>
            <person name="McLean J.S."/>
            <person name="Kelley S."/>
        </authorList>
    </citation>
    <scope>NUCLEOTIDE SEQUENCE [LARGE SCALE GENOMIC DNA]</scope>
    <source>
        <strain evidence="7">12B</strain>
    </source>
</reference>
<dbReference type="SUPFAM" id="SSF55174">
    <property type="entry name" value="Alpha-L RNA-binding motif"/>
    <property type="match status" value="1"/>
</dbReference>
<keyword evidence="2 5" id="KW-0413">Isomerase</keyword>
<sequence length="342" mass="38509">MEEASELSVDSAPEGCYLHTELVVDAGQAAIRIDRFLAARLENASRTFVQRAIEAGWVQVNGTPVKASYNVKPGELIDVYQSGRQYDTKIEPEDIPLDIVHEDDDLLIVNKPAGMVVHPGHGHFHGTLVNALLYYLKENPLFAEGGIRPGLAHRIDKDTSGLIAIGKSERTLRNLSSQFLSKSAHREYLALAWGGFTTDEGTIEGNLGRDPSNRQRMKIFPDGSQGKPAITHWRVEERFCYLTLLRCELETGRMHQIRAHMQWINHPLFGDARYGGDQIIRGVETPEYRQFAQCALAICPRQALHAEKLHLRHPASGQEMEFYAPPPADFSQLLDYWRGWKS</sequence>
<dbReference type="PANTHER" id="PTHR21600">
    <property type="entry name" value="MITOCHONDRIAL RNA PSEUDOURIDINE SYNTHASE"/>
    <property type="match status" value="1"/>
</dbReference>
<evidence type="ECO:0000259" key="6">
    <source>
        <dbReference type="SMART" id="SM00363"/>
    </source>
</evidence>
<dbReference type="AlphaFoldDB" id="A0A0Q4B674"/>
<keyword evidence="4" id="KW-0694">RNA-binding</keyword>
<dbReference type="InterPro" id="IPR050188">
    <property type="entry name" value="RluA_PseudoU_synthase"/>
</dbReference>
<dbReference type="GO" id="GO:0000455">
    <property type="term" value="P:enzyme-directed rRNA pseudouridine synthesis"/>
    <property type="evidence" value="ECO:0007669"/>
    <property type="project" value="UniProtKB-ARBA"/>
</dbReference>
<dbReference type="GO" id="GO:0003723">
    <property type="term" value="F:RNA binding"/>
    <property type="evidence" value="ECO:0007669"/>
    <property type="project" value="UniProtKB-KW"/>
</dbReference>
<proteinExistence type="inferred from homology"/>
<dbReference type="NCBIfam" id="TIGR00005">
    <property type="entry name" value="rluA_subfam"/>
    <property type="match status" value="1"/>
</dbReference>
<dbReference type="PANTHER" id="PTHR21600:SF44">
    <property type="entry name" value="RIBOSOMAL LARGE SUBUNIT PSEUDOURIDINE SYNTHASE D"/>
    <property type="match status" value="1"/>
</dbReference>
<dbReference type="Gene3D" id="3.10.290.10">
    <property type="entry name" value="RNA-binding S4 domain"/>
    <property type="match status" value="1"/>
</dbReference>
<feature type="active site" evidence="3">
    <location>
        <position position="156"/>
    </location>
</feature>
<dbReference type="CDD" id="cd00165">
    <property type="entry name" value="S4"/>
    <property type="match status" value="1"/>
</dbReference>
<dbReference type="InterPro" id="IPR006225">
    <property type="entry name" value="PsdUridine_synth_RluC/D"/>
</dbReference>
<name>A0A0Q4B674_9BACT</name>
<dbReference type="SUPFAM" id="SSF55120">
    <property type="entry name" value="Pseudouridine synthase"/>
    <property type="match status" value="1"/>
</dbReference>
<dbReference type="PATRIC" id="fig|1702214.3.peg.640"/>
<dbReference type="Gene3D" id="3.30.2350.10">
    <property type="entry name" value="Pseudouridine synthase"/>
    <property type="match status" value="1"/>
</dbReference>
<dbReference type="PROSITE" id="PS50889">
    <property type="entry name" value="S4"/>
    <property type="match status" value="1"/>
</dbReference>
<dbReference type="GO" id="GO:0120159">
    <property type="term" value="F:rRNA pseudouridine synthase activity"/>
    <property type="evidence" value="ECO:0007669"/>
    <property type="project" value="UniProtKB-ARBA"/>
</dbReference>
<evidence type="ECO:0000256" key="4">
    <source>
        <dbReference type="PROSITE-ProRule" id="PRU00182"/>
    </source>
</evidence>
<dbReference type="InterPro" id="IPR036986">
    <property type="entry name" value="S4_RNA-bd_sf"/>
</dbReference>
<evidence type="ECO:0000256" key="5">
    <source>
        <dbReference type="RuleBase" id="RU362028"/>
    </source>
</evidence>
<evidence type="ECO:0000313" key="8">
    <source>
        <dbReference type="Proteomes" id="UP000054172"/>
    </source>
</evidence>
<evidence type="ECO:0000256" key="1">
    <source>
        <dbReference type="ARBA" id="ARBA00010876"/>
    </source>
</evidence>
<dbReference type="InterPro" id="IPR006145">
    <property type="entry name" value="PsdUridine_synth_RsuA/RluA"/>
</dbReference>
<dbReference type="Proteomes" id="UP000054172">
    <property type="component" value="Unassembled WGS sequence"/>
</dbReference>
<dbReference type="EC" id="5.4.99.-" evidence="5"/>
<dbReference type="EMBL" id="LIIK01000032">
    <property type="protein sequence ID" value="KQM08544.1"/>
    <property type="molecule type" value="Genomic_DNA"/>
</dbReference>
<accession>A0A0Q4B674</accession>
<feature type="domain" description="RNA-binding S4" evidence="6">
    <location>
        <begin position="31"/>
        <end position="94"/>
    </location>
</feature>
<gene>
    <name evidence="7" type="ORF">AL399_06665</name>
</gene>
<dbReference type="STRING" id="1702214.AL399_06665"/>
<comment type="catalytic activity">
    <reaction evidence="5">
        <text>a uridine in RNA = a pseudouridine in RNA</text>
        <dbReference type="Rhea" id="RHEA:48348"/>
        <dbReference type="Rhea" id="RHEA-COMP:12068"/>
        <dbReference type="Rhea" id="RHEA-COMP:12069"/>
        <dbReference type="ChEBI" id="CHEBI:65314"/>
        <dbReference type="ChEBI" id="CHEBI:65315"/>
    </reaction>
</comment>
<dbReference type="CDD" id="cd02869">
    <property type="entry name" value="PseudoU_synth_RluA_like"/>
    <property type="match status" value="1"/>
</dbReference>
<comment type="caution">
    <text evidence="7">The sequence shown here is derived from an EMBL/GenBank/DDBJ whole genome shotgun (WGS) entry which is preliminary data.</text>
</comment>
<dbReference type="InterPro" id="IPR002942">
    <property type="entry name" value="S4_RNA-bd"/>
</dbReference>
<comment type="function">
    <text evidence="5">Responsible for synthesis of pseudouridine from uracil.</text>
</comment>
<dbReference type="Pfam" id="PF01479">
    <property type="entry name" value="S4"/>
    <property type="match status" value="1"/>
</dbReference>
<dbReference type="Pfam" id="PF00849">
    <property type="entry name" value="PseudoU_synth_2"/>
    <property type="match status" value="1"/>
</dbReference>
<dbReference type="InterPro" id="IPR020103">
    <property type="entry name" value="PsdUridine_synth_cat_dom_sf"/>
</dbReference>
<comment type="similarity">
    <text evidence="1 5">Belongs to the pseudouridine synthase RluA family.</text>
</comment>
<dbReference type="SMART" id="SM00363">
    <property type="entry name" value="S4"/>
    <property type="match status" value="1"/>
</dbReference>
<evidence type="ECO:0000256" key="3">
    <source>
        <dbReference type="PIRSR" id="PIRSR606225-1"/>
    </source>
</evidence>
<organism evidence="7 8">
    <name type="scientific">Candidatus [Bacteroides] periocalifornicus</name>
    <dbReference type="NCBI Taxonomy" id="1702214"/>
    <lineage>
        <taxon>Bacteria</taxon>
        <taxon>Pseudomonadati</taxon>
        <taxon>Bacteroidota</taxon>
    </lineage>
</organism>
<protein>
    <recommendedName>
        <fullName evidence="5">Pseudouridine synthase</fullName>
        <ecNumber evidence="5">5.4.99.-</ecNumber>
    </recommendedName>
</protein>
<evidence type="ECO:0000313" key="7">
    <source>
        <dbReference type="EMBL" id="KQM08544.1"/>
    </source>
</evidence>
<evidence type="ECO:0000256" key="2">
    <source>
        <dbReference type="ARBA" id="ARBA00023235"/>
    </source>
</evidence>
<keyword evidence="8" id="KW-1185">Reference proteome</keyword>